<evidence type="ECO:0000259" key="1">
    <source>
        <dbReference type="PROSITE" id="PS51819"/>
    </source>
</evidence>
<evidence type="ECO:0000313" key="2">
    <source>
        <dbReference type="EMBL" id="AJY45168.1"/>
    </source>
</evidence>
<proteinExistence type="predicted"/>
<dbReference type="Proteomes" id="UP000032611">
    <property type="component" value="Chromosome"/>
</dbReference>
<keyword evidence="3" id="KW-1185">Reference proteome</keyword>
<dbReference type="InterPro" id="IPR029068">
    <property type="entry name" value="Glyas_Bleomycin-R_OHBP_Dase"/>
</dbReference>
<name>A0A0D5LPC0_MAREN</name>
<dbReference type="RefSeq" id="WP_045679764.1">
    <property type="nucleotide sequence ID" value="NZ_CP010803.1"/>
</dbReference>
<dbReference type="STRING" id="1486262.TM49_04820"/>
<dbReference type="EMBL" id="CP010803">
    <property type="protein sequence ID" value="AJY45168.1"/>
    <property type="molecule type" value="Genomic_DNA"/>
</dbReference>
<dbReference type="KEGG" id="mey:TM49_04820"/>
<dbReference type="InterPro" id="IPR037523">
    <property type="entry name" value="VOC_core"/>
</dbReference>
<dbReference type="Gene3D" id="3.10.180.10">
    <property type="entry name" value="2,3-Dihydroxybiphenyl 1,2-Dioxygenase, domain 1"/>
    <property type="match status" value="1"/>
</dbReference>
<evidence type="ECO:0000313" key="3">
    <source>
        <dbReference type="Proteomes" id="UP000032611"/>
    </source>
</evidence>
<dbReference type="SUPFAM" id="SSF54593">
    <property type="entry name" value="Glyoxalase/Bleomycin resistance protein/Dihydroxybiphenyl dioxygenase"/>
    <property type="match status" value="1"/>
</dbReference>
<dbReference type="OrthoDB" id="9800438at2"/>
<dbReference type="AlphaFoldDB" id="A0A0D5LPC0"/>
<reference evidence="2 3" key="1">
    <citation type="journal article" date="2015" name="Genome Announc.">
        <title>Complete genome sequence of Martelella endophytica YC6887, which has antifungal activity associated with a halophyte.</title>
        <authorList>
            <person name="Khan A."/>
            <person name="Khan H."/>
            <person name="Chung E.J."/>
            <person name="Hossain M.T."/>
            <person name="Chung Y.R."/>
        </authorList>
    </citation>
    <scope>NUCLEOTIDE SEQUENCE [LARGE SCALE GENOMIC DNA]</scope>
    <source>
        <strain evidence="2">YC6887</strain>
    </source>
</reference>
<dbReference type="PANTHER" id="PTHR36113">
    <property type="entry name" value="LYASE, PUTATIVE-RELATED-RELATED"/>
    <property type="match status" value="1"/>
</dbReference>
<feature type="domain" description="VOC" evidence="1">
    <location>
        <begin position="5"/>
        <end position="130"/>
    </location>
</feature>
<dbReference type="InterPro" id="IPR051332">
    <property type="entry name" value="Fosfomycin_Res_Enzymes"/>
</dbReference>
<sequence length="130" mass="13885">MTTARIAHIALWTRDIERLCAFYTGVFGLAAGPPYESARRPGFLSRFLAFADGTAIELMQAPWLEDGFGADARVGYAHIAIGLGSEAAVDALSARAQSQGFLHGSPRHTGDGFYEAVLTDPDGNLIEITV</sequence>
<dbReference type="HOGENOM" id="CLU_046006_16_0_5"/>
<dbReference type="PROSITE" id="PS51819">
    <property type="entry name" value="VOC"/>
    <property type="match status" value="1"/>
</dbReference>
<accession>A0A0D5LPC0</accession>
<dbReference type="InterPro" id="IPR004360">
    <property type="entry name" value="Glyas_Fos-R_dOase_dom"/>
</dbReference>
<dbReference type="PATRIC" id="fig|1486262.3.peg.983"/>
<gene>
    <name evidence="2" type="ORF">TM49_04820</name>
</gene>
<protein>
    <submittedName>
        <fullName evidence="2">Bleomycin resistance protein</fullName>
    </submittedName>
</protein>
<organism evidence="2 3">
    <name type="scientific">Martelella endophytica</name>
    <dbReference type="NCBI Taxonomy" id="1486262"/>
    <lineage>
        <taxon>Bacteria</taxon>
        <taxon>Pseudomonadati</taxon>
        <taxon>Pseudomonadota</taxon>
        <taxon>Alphaproteobacteria</taxon>
        <taxon>Hyphomicrobiales</taxon>
        <taxon>Aurantimonadaceae</taxon>
        <taxon>Martelella</taxon>
    </lineage>
</organism>
<dbReference type="Pfam" id="PF00903">
    <property type="entry name" value="Glyoxalase"/>
    <property type="match status" value="1"/>
</dbReference>
<dbReference type="PANTHER" id="PTHR36113:SF1">
    <property type="entry name" value="GLYOXALASE_BLEOMYCIN RESISTANCE PROTEIN_DIOXYGENASE"/>
    <property type="match status" value="1"/>
</dbReference>